<dbReference type="Proteomes" id="UP000799777">
    <property type="component" value="Unassembled WGS sequence"/>
</dbReference>
<sequence>MPSLSHPSLAKVIYDSLRAEFARKGLTSAVNRLPSSSHIVIKPQRCCESEHPYKLYIGTEKRRNGESVWAMVGGKPATADVNGKAPHMVFHAGHRDTEMRKVDKFDDLAFVNLVEPFKSLWDKTNSIVPAAGEKRKRHHEERIQDYDHELAKLRQDMDNASVKATAEEEQIGKACIEANRRDSEVAYKQSRDSDQDIAAYIEMCASTLHNSIAENDAVAKKELSELGTRVTTEKTKIRNEIKDIKQKKAREEMGLAKVMEKLETSKKRKPEIEEDSLFKLGFALAAQHGRNMKRMRLS</sequence>
<organism evidence="2 3">
    <name type="scientific">Setomelanomma holmii</name>
    <dbReference type="NCBI Taxonomy" id="210430"/>
    <lineage>
        <taxon>Eukaryota</taxon>
        <taxon>Fungi</taxon>
        <taxon>Dikarya</taxon>
        <taxon>Ascomycota</taxon>
        <taxon>Pezizomycotina</taxon>
        <taxon>Dothideomycetes</taxon>
        <taxon>Pleosporomycetidae</taxon>
        <taxon>Pleosporales</taxon>
        <taxon>Pleosporineae</taxon>
        <taxon>Phaeosphaeriaceae</taxon>
        <taxon>Setomelanomma</taxon>
    </lineage>
</organism>
<protein>
    <submittedName>
        <fullName evidence="2">Uncharacterized protein</fullName>
    </submittedName>
</protein>
<evidence type="ECO:0000313" key="2">
    <source>
        <dbReference type="EMBL" id="KAF2029644.1"/>
    </source>
</evidence>
<comment type="caution">
    <text evidence="2">The sequence shown here is derived from an EMBL/GenBank/DDBJ whole genome shotgun (WGS) entry which is preliminary data.</text>
</comment>
<feature type="coiled-coil region" evidence="1">
    <location>
        <begin position="136"/>
        <end position="170"/>
    </location>
</feature>
<proteinExistence type="predicted"/>
<keyword evidence="1" id="KW-0175">Coiled coil</keyword>
<keyword evidence="3" id="KW-1185">Reference proteome</keyword>
<dbReference type="EMBL" id="ML978198">
    <property type="protein sequence ID" value="KAF2029644.1"/>
    <property type="molecule type" value="Genomic_DNA"/>
</dbReference>
<reference evidence="2" key="1">
    <citation type="journal article" date="2020" name="Stud. Mycol.">
        <title>101 Dothideomycetes genomes: a test case for predicting lifestyles and emergence of pathogens.</title>
        <authorList>
            <person name="Haridas S."/>
            <person name="Albert R."/>
            <person name="Binder M."/>
            <person name="Bloem J."/>
            <person name="Labutti K."/>
            <person name="Salamov A."/>
            <person name="Andreopoulos B."/>
            <person name="Baker S."/>
            <person name="Barry K."/>
            <person name="Bills G."/>
            <person name="Bluhm B."/>
            <person name="Cannon C."/>
            <person name="Castanera R."/>
            <person name="Culley D."/>
            <person name="Daum C."/>
            <person name="Ezra D."/>
            <person name="Gonzalez J."/>
            <person name="Henrissat B."/>
            <person name="Kuo A."/>
            <person name="Liang C."/>
            <person name="Lipzen A."/>
            <person name="Lutzoni F."/>
            <person name="Magnuson J."/>
            <person name="Mondo S."/>
            <person name="Nolan M."/>
            <person name="Ohm R."/>
            <person name="Pangilinan J."/>
            <person name="Park H.-J."/>
            <person name="Ramirez L."/>
            <person name="Alfaro M."/>
            <person name="Sun H."/>
            <person name="Tritt A."/>
            <person name="Yoshinaga Y."/>
            <person name="Zwiers L.-H."/>
            <person name="Turgeon B."/>
            <person name="Goodwin S."/>
            <person name="Spatafora J."/>
            <person name="Crous P."/>
            <person name="Grigoriev I."/>
        </authorList>
    </citation>
    <scope>NUCLEOTIDE SEQUENCE</scope>
    <source>
        <strain evidence="2">CBS 110217</strain>
    </source>
</reference>
<dbReference type="OrthoDB" id="3800734at2759"/>
<gene>
    <name evidence="2" type="ORF">EK21DRAFT_112685</name>
</gene>
<accession>A0A9P4H8J5</accession>
<name>A0A9P4H8J5_9PLEO</name>
<evidence type="ECO:0000313" key="3">
    <source>
        <dbReference type="Proteomes" id="UP000799777"/>
    </source>
</evidence>
<dbReference type="AlphaFoldDB" id="A0A9P4H8J5"/>
<evidence type="ECO:0000256" key="1">
    <source>
        <dbReference type="SAM" id="Coils"/>
    </source>
</evidence>